<dbReference type="Proteomes" id="UP000077248">
    <property type="component" value="Unassembled WGS sequence"/>
</dbReference>
<dbReference type="KEGG" id="aalt:CC77DRAFT_1012728"/>
<sequence>MLAQARINTLKEKMKVLKDLYTSRRYTQCANLGEHLLGEVDDKVHPVHTAYLNFYIALSHDTLAREATLKNRYKELNAAEKYYKETIVALAPPSPSSTAPTVDDEQPMTPDSATIPDEQAWFRRLSRTRSFDSTSSYRSSTSSTASYAFDLEQDPDLTLRNFRFPSPPGKDANWGTPVESKTLSQYFSNDSVLSPLSSEQVRSKPGVRLPNGTPAFIRMVEGHLASVKTLKEATGVRGVRFAFPTPSPSPTKSWFRDSRSSPLSEEEERENRRQKRRNVTFRPRFDPESVRQLCNDALAEL</sequence>
<dbReference type="EMBL" id="KV441491">
    <property type="protein sequence ID" value="OAG16058.1"/>
    <property type="molecule type" value="Genomic_DNA"/>
</dbReference>
<dbReference type="AlphaFoldDB" id="A0A177D9D7"/>
<dbReference type="RefSeq" id="XP_018381479.1">
    <property type="nucleotide sequence ID" value="XM_018523787.1"/>
</dbReference>
<proteinExistence type="predicted"/>
<name>A0A177D9D7_ALTAL</name>
<dbReference type="VEuPathDB" id="FungiDB:CC77DRAFT_1012728"/>
<feature type="region of interest" description="Disordered" evidence="1">
    <location>
        <begin position="93"/>
        <end position="114"/>
    </location>
</feature>
<dbReference type="OMA" id="HYSQCAK"/>
<organism evidence="2 3">
    <name type="scientific">Alternaria alternata</name>
    <name type="common">Alternaria rot fungus</name>
    <name type="synonym">Torula alternata</name>
    <dbReference type="NCBI Taxonomy" id="5599"/>
    <lineage>
        <taxon>Eukaryota</taxon>
        <taxon>Fungi</taxon>
        <taxon>Dikarya</taxon>
        <taxon>Ascomycota</taxon>
        <taxon>Pezizomycotina</taxon>
        <taxon>Dothideomycetes</taxon>
        <taxon>Pleosporomycetidae</taxon>
        <taxon>Pleosporales</taxon>
        <taxon>Pleosporineae</taxon>
        <taxon>Pleosporaceae</taxon>
        <taxon>Alternaria</taxon>
        <taxon>Alternaria sect. Alternaria</taxon>
        <taxon>Alternaria alternata complex</taxon>
    </lineage>
</organism>
<gene>
    <name evidence="2" type="ORF">CC77DRAFT_1012728</name>
</gene>
<evidence type="ECO:0000313" key="3">
    <source>
        <dbReference type="Proteomes" id="UP000077248"/>
    </source>
</evidence>
<evidence type="ECO:0000256" key="1">
    <source>
        <dbReference type="SAM" id="MobiDB-lite"/>
    </source>
</evidence>
<evidence type="ECO:0000313" key="2">
    <source>
        <dbReference type="EMBL" id="OAG16058.1"/>
    </source>
</evidence>
<feature type="region of interest" description="Disordered" evidence="1">
    <location>
        <begin position="240"/>
        <end position="286"/>
    </location>
</feature>
<accession>A0A177D9D7</accession>
<dbReference type="GeneID" id="29109381"/>
<keyword evidence="3" id="KW-1185">Reference proteome</keyword>
<reference evidence="2 3" key="1">
    <citation type="submission" date="2016-05" db="EMBL/GenBank/DDBJ databases">
        <title>Comparative analysis of secretome profiles of manganese(II)-oxidizing ascomycete fungi.</title>
        <authorList>
            <consortium name="DOE Joint Genome Institute"/>
            <person name="Zeiner C.A."/>
            <person name="Purvine S.O."/>
            <person name="Zink E.M."/>
            <person name="Wu S."/>
            <person name="Pasa-Tolic L."/>
            <person name="Chaput D.L."/>
            <person name="Haridas S."/>
            <person name="Grigoriev I.V."/>
            <person name="Santelli C.M."/>
            <person name="Hansel C.M."/>
        </authorList>
    </citation>
    <scope>NUCLEOTIDE SEQUENCE [LARGE SCALE GENOMIC DNA]</scope>
    <source>
        <strain evidence="2 3">SRC1lrK2f</strain>
    </source>
</reference>
<protein>
    <submittedName>
        <fullName evidence="2">Uncharacterized protein</fullName>
    </submittedName>
</protein>